<keyword evidence="7" id="KW-0807">Transducer</keyword>
<dbReference type="InterPro" id="IPR000276">
    <property type="entry name" value="GPCR_Rhodpsn"/>
</dbReference>
<keyword evidence="5 9" id="KW-0472">Membrane</keyword>
<feature type="compositionally biased region" description="Polar residues" evidence="8">
    <location>
        <begin position="688"/>
        <end position="703"/>
    </location>
</feature>
<evidence type="ECO:0000256" key="8">
    <source>
        <dbReference type="SAM" id="MobiDB-lite"/>
    </source>
</evidence>
<dbReference type="Gene3D" id="1.20.1070.10">
    <property type="entry name" value="Rhodopsin 7-helix transmembrane proteins"/>
    <property type="match status" value="1"/>
</dbReference>
<evidence type="ECO:0000256" key="9">
    <source>
        <dbReference type="SAM" id="Phobius"/>
    </source>
</evidence>
<keyword evidence="12" id="KW-1185">Reference proteome</keyword>
<comment type="caution">
    <text evidence="11">The sequence shown here is derived from an EMBL/GenBank/DDBJ whole genome shotgun (WGS) entry which is preliminary data.</text>
</comment>
<dbReference type="GO" id="GO:0005886">
    <property type="term" value="C:plasma membrane"/>
    <property type="evidence" value="ECO:0007669"/>
    <property type="project" value="TreeGrafter"/>
</dbReference>
<evidence type="ECO:0000256" key="4">
    <source>
        <dbReference type="ARBA" id="ARBA00023040"/>
    </source>
</evidence>
<dbReference type="PANTHER" id="PTHR24243">
    <property type="entry name" value="G-PROTEIN COUPLED RECEPTOR"/>
    <property type="match status" value="1"/>
</dbReference>
<feature type="transmembrane region" description="Helical" evidence="9">
    <location>
        <begin position="158"/>
        <end position="177"/>
    </location>
</feature>
<feature type="transmembrane region" description="Helical" evidence="9">
    <location>
        <begin position="77"/>
        <end position="100"/>
    </location>
</feature>
<evidence type="ECO:0000313" key="11">
    <source>
        <dbReference type="EMBL" id="KAA3682492.1"/>
    </source>
</evidence>
<protein>
    <recommendedName>
        <fullName evidence="10">G-protein coupled receptors family 1 profile domain-containing protein</fullName>
    </recommendedName>
</protein>
<evidence type="ECO:0000256" key="2">
    <source>
        <dbReference type="ARBA" id="ARBA00022692"/>
    </source>
</evidence>
<keyword evidence="4" id="KW-0297">G-protein coupled receptor</keyword>
<sequence length="811" mass="93120">MQIPGAEFVIGNHLSFTTNSSSGDNATDSQDYSYLYHYLKIYFLKWYLPLVVCLGTFGTVFCLVFLFLSRLFPANMLIWLVSICVGDFAILILEGIWMLLKVWFGYDIRDTNNVTCVLHTSFSNYMFYWSAYMQSMLSMQRAYLIFRPIRARSNGPSMTSVLIMWTTISILLVIPMLPYPLFWRVIDGDCDPLVNDLFYVTTLNDFIIWGLIPLFGMTSATVIISWNIFRIRRSFTIPSSRISTSTSAPTVTMFRQPNSVGSTKLSYLIVPAGLCETDELRTVDRKQTLSANQAREKMVSMLMQRKMKSQSIFANQSPFRGLGARRAQSTDVLHMHDQQPQAVFNVRTSGSNQGQRHGATDNAGHVTRLLICMNVWYMISTYPLMIYLMSLNFILSYVDRDVHKFMYYLSRSLCFLNACSNWIFYCASGRLFRQRIRQIIRRFLHRLHIHSTSHSSGHVEHTYPGRNHALSIHIPKNRMANFDTYHSRFSYSPKKRTGSLSATRQIHSTDNVHIYAGPVEHTSVKVENRWKRILASGFCMKLQISSPALKCKCICVSPFRRHYTRSSTEQETTPPGSQKLNSGQLTKAASGRIFQCDVCCTGFCCWKFWWYGFKGGRMTERQTKDAQPQSLVRSSSTSSYFQSEVLRRHSQLQGHGLFTHTKPVERSQEMISLISTGRVDVRNKQLHSESSQPCARTHPTSSHSHSDCSRLGRMEASSCVEFNRSRKLPFGSQPMMDRISEQLYTAGRNTSCYCYISSRGKRQYHYHYCRLHQNYHRQHDLANSPGPIYAVKSADRLGMANSDNFGHSHHV</sequence>
<gene>
    <name evidence="11" type="ORF">DEA37_0003866</name>
</gene>
<dbReference type="SUPFAM" id="SSF81321">
    <property type="entry name" value="Family A G protein-coupled receptor-like"/>
    <property type="match status" value="1"/>
</dbReference>
<dbReference type="PROSITE" id="PS50262">
    <property type="entry name" value="G_PROTEIN_RECEP_F1_2"/>
    <property type="match status" value="1"/>
</dbReference>
<dbReference type="PANTHER" id="PTHR24243:SF233">
    <property type="entry name" value="THYROTROPIN-RELEASING HORMONE RECEPTOR"/>
    <property type="match status" value="1"/>
</dbReference>
<evidence type="ECO:0000256" key="5">
    <source>
        <dbReference type="ARBA" id="ARBA00023136"/>
    </source>
</evidence>
<feature type="transmembrane region" description="Helical" evidence="9">
    <location>
        <begin position="375"/>
        <end position="395"/>
    </location>
</feature>
<evidence type="ECO:0000259" key="10">
    <source>
        <dbReference type="PROSITE" id="PS50262"/>
    </source>
</evidence>
<evidence type="ECO:0000313" key="12">
    <source>
        <dbReference type="Proteomes" id="UP000324629"/>
    </source>
</evidence>
<feature type="transmembrane region" description="Helical" evidence="9">
    <location>
        <begin position="46"/>
        <end position="68"/>
    </location>
</feature>
<proteinExistence type="predicted"/>
<organism evidence="11 12">
    <name type="scientific">Paragonimus westermani</name>
    <dbReference type="NCBI Taxonomy" id="34504"/>
    <lineage>
        <taxon>Eukaryota</taxon>
        <taxon>Metazoa</taxon>
        <taxon>Spiralia</taxon>
        <taxon>Lophotrochozoa</taxon>
        <taxon>Platyhelminthes</taxon>
        <taxon>Trematoda</taxon>
        <taxon>Digenea</taxon>
        <taxon>Plagiorchiida</taxon>
        <taxon>Troglotremata</taxon>
        <taxon>Troglotrematidae</taxon>
        <taxon>Paragonimus</taxon>
    </lineage>
</organism>
<feature type="transmembrane region" description="Helical" evidence="9">
    <location>
        <begin position="206"/>
        <end position="229"/>
    </location>
</feature>
<dbReference type="Proteomes" id="UP000324629">
    <property type="component" value="Unassembled WGS sequence"/>
</dbReference>
<feature type="region of interest" description="Disordered" evidence="8">
    <location>
        <begin position="685"/>
        <end position="709"/>
    </location>
</feature>
<dbReference type="AlphaFoldDB" id="A0A5J4P524"/>
<accession>A0A5J4P524</accession>
<keyword evidence="2 9" id="KW-0812">Transmembrane</keyword>
<name>A0A5J4P524_9TREM</name>
<keyword evidence="3 9" id="KW-1133">Transmembrane helix</keyword>
<dbReference type="Pfam" id="PF00001">
    <property type="entry name" value="7tm_1"/>
    <property type="match status" value="1"/>
</dbReference>
<dbReference type="EMBL" id="QNGE01000006">
    <property type="protein sequence ID" value="KAA3682492.1"/>
    <property type="molecule type" value="Genomic_DNA"/>
</dbReference>
<feature type="domain" description="G-protein coupled receptors family 1 profile" evidence="10">
    <location>
        <begin position="58"/>
        <end position="425"/>
    </location>
</feature>
<evidence type="ECO:0000256" key="1">
    <source>
        <dbReference type="ARBA" id="ARBA00004141"/>
    </source>
</evidence>
<evidence type="ECO:0000256" key="6">
    <source>
        <dbReference type="ARBA" id="ARBA00023170"/>
    </source>
</evidence>
<evidence type="ECO:0000256" key="3">
    <source>
        <dbReference type="ARBA" id="ARBA00022989"/>
    </source>
</evidence>
<dbReference type="CDD" id="cd00637">
    <property type="entry name" value="7tm_classA_rhodopsin-like"/>
    <property type="match status" value="1"/>
</dbReference>
<keyword evidence="6" id="KW-0675">Receptor</keyword>
<dbReference type="GO" id="GO:0004930">
    <property type="term" value="F:G protein-coupled receptor activity"/>
    <property type="evidence" value="ECO:0007669"/>
    <property type="project" value="UniProtKB-KW"/>
</dbReference>
<comment type="subcellular location">
    <subcellularLocation>
        <location evidence="1">Membrane</location>
        <topology evidence="1">Multi-pass membrane protein</topology>
    </subcellularLocation>
</comment>
<reference evidence="11 12" key="1">
    <citation type="journal article" date="2019" name="Gigascience">
        <title>Whole-genome sequence of the oriental lung fluke Paragonimus westermani.</title>
        <authorList>
            <person name="Oey H."/>
            <person name="Zakrzewski M."/>
            <person name="Narain K."/>
            <person name="Devi K.R."/>
            <person name="Agatsuma T."/>
            <person name="Nawaratna S."/>
            <person name="Gobert G.N."/>
            <person name="Jones M.K."/>
            <person name="Ragan M.A."/>
            <person name="McManus D.P."/>
            <person name="Krause L."/>
        </authorList>
    </citation>
    <scope>NUCLEOTIDE SEQUENCE [LARGE SCALE GENOMIC DNA]</scope>
    <source>
        <strain evidence="11 12">IND2009</strain>
    </source>
</reference>
<dbReference type="InterPro" id="IPR017452">
    <property type="entry name" value="GPCR_Rhodpsn_7TM"/>
</dbReference>
<evidence type="ECO:0000256" key="7">
    <source>
        <dbReference type="ARBA" id="ARBA00023224"/>
    </source>
</evidence>